<keyword evidence="2" id="KW-1185">Reference proteome</keyword>
<organism evidence="1 2">
    <name type="scientific">Portunus trituberculatus</name>
    <name type="common">Swimming crab</name>
    <name type="synonym">Neptunus trituberculatus</name>
    <dbReference type="NCBI Taxonomy" id="210409"/>
    <lineage>
        <taxon>Eukaryota</taxon>
        <taxon>Metazoa</taxon>
        <taxon>Ecdysozoa</taxon>
        <taxon>Arthropoda</taxon>
        <taxon>Crustacea</taxon>
        <taxon>Multicrustacea</taxon>
        <taxon>Malacostraca</taxon>
        <taxon>Eumalacostraca</taxon>
        <taxon>Eucarida</taxon>
        <taxon>Decapoda</taxon>
        <taxon>Pleocyemata</taxon>
        <taxon>Brachyura</taxon>
        <taxon>Eubrachyura</taxon>
        <taxon>Portunoidea</taxon>
        <taxon>Portunidae</taxon>
        <taxon>Portuninae</taxon>
        <taxon>Portunus</taxon>
    </lineage>
</organism>
<accession>A0A5B7ES69</accession>
<comment type="caution">
    <text evidence="1">The sequence shown here is derived from an EMBL/GenBank/DDBJ whole genome shotgun (WGS) entry which is preliminary data.</text>
</comment>
<protein>
    <submittedName>
        <fullName evidence="1">Uncharacterized protein</fullName>
    </submittedName>
</protein>
<sequence>MLISASRDKSRRVVVVWGVMRGGRWAWVVSLAVVLLVGVESAHGAITLAYDTRNKEHPLQIAGTCPGLAEQSWDGFISITVLCMLSQ</sequence>
<dbReference type="EMBL" id="VSRR010003663">
    <property type="protein sequence ID" value="MPC37022.1"/>
    <property type="molecule type" value="Genomic_DNA"/>
</dbReference>
<dbReference type="Proteomes" id="UP000324222">
    <property type="component" value="Unassembled WGS sequence"/>
</dbReference>
<reference evidence="1 2" key="1">
    <citation type="submission" date="2019-05" db="EMBL/GenBank/DDBJ databases">
        <title>Another draft genome of Portunus trituberculatus and its Hox gene families provides insights of decapod evolution.</title>
        <authorList>
            <person name="Jeong J.-H."/>
            <person name="Song I."/>
            <person name="Kim S."/>
            <person name="Choi T."/>
            <person name="Kim D."/>
            <person name="Ryu S."/>
            <person name="Kim W."/>
        </authorList>
    </citation>
    <scope>NUCLEOTIDE SEQUENCE [LARGE SCALE GENOMIC DNA]</scope>
    <source>
        <tissue evidence="1">Muscle</tissue>
    </source>
</reference>
<evidence type="ECO:0000313" key="2">
    <source>
        <dbReference type="Proteomes" id="UP000324222"/>
    </source>
</evidence>
<proteinExistence type="predicted"/>
<dbReference type="AlphaFoldDB" id="A0A5B7ES69"/>
<gene>
    <name evidence="1" type="ORF">E2C01_030494</name>
</gene>
<evidence type="ECO:0000313" key="1">
    <source>
        <dbReference type="EMBL" id="MPC37022.1"/>
    </source>
</evidence>
<name>A0A5B7ES69_PORTR</name>